<dbReference type="CDD" id="cd08054">
    <property type="entry name" value="gp6"/>
    <property type="match status" value="1"/>
</dbReference>
<organism evidence="1 2">
    <name type="scientific">Sphingomonas aurea</name>
    <dbReference type="NCBI Taxonomy" id="3063994"/>
    <lineage>
        <taxon>Bacteria</taxon>
        <taxon>Pseudomonadati</taxon>
        <taxon>Pseudomonadota</taxon>
        <taxon>Alphaproteobacteria</taxon>
        <taxon>Sphingomonadales</taxon>
        <taxon>Sphingomonadaceae</taxon>
        <taxon>Sphingomonas</taxon>
    </lineage>
</organism>
<comment type="caution">
    <text evidence="1">The sequence shown here is derived from an EMBL/GenBank/DDBJ whole genome shotgun (WGS) entry which is preliminary data.</text>
</comment>
<sequence length="100" mass="10688">MLGEPITLEQAKQQLKLEADDVEQDGRIALLIPAARRAIENATGLVIVGDGITMNPADAPVIVLAMLLQVDDWFTNGVTGEKVSAPVAAVLGPLRTWVMR</sequence>
<dbReference type="Proteomes" id="UP001230685">
    <property type="component" value="Unassembled WGS sequence"/>
</dbReference>
<protein>
    <submittedName>
        <fullName evidence="1">Head-tail connector protein</fullName>
    </submittedName>
</protein>
<keyword evidence="2" id="KW-1185">Reference proteome</keyword>
<dbReference type="Gene3D" id="1.10.3230.30">
    <property type="entry name" value="Phage gp6-like head-tail connector protein"/>
    <property type="match status" value="1"/>
</dbReference>
<dbReference type="InterPro" id="IPR006450">
    <property type="entry name" value="Phage_HK97_gp6-like"/>
</dbReference>
<dbReference type="RefSeq" id="WP_305171945.1">
    <property type="nucleotide sequence ID" value="NZ_JAUUDS010000001.1"/>
</dbReference>
<proteinExistence type="predicted"/>
<evidence type="ECO:0000313" key="2">
    <source>
        <dbReference type="Proteomes" id="UP001230685"/>
    </source>
</evidence>
<evidence type="ECO:0000313" key="1">
    <source>
        <dbReference type="EMBL" id="MDP1026390.1"/>
    </source>
</evidence>
<dbReference type="EMBL" id="JAUUDS010000001">
    <property type="protein sequence ID" value="MDP1026390.1"/>
    <property type="molecule type" value="Genomic_DNA"/>
</dbReference>
<name>A0ABT9EHT1_9SPHN</name>
<gene>
    <name evidence="1" type="ORF">Q5H91_04130</name>
</gene>
<reference evidence="1 2" key="1">
    <citation type="submission" date="2023-07" db="EMBL/GenBank/DDBJ databases">
        <authorList>
            <person name="Kim M.K."/>
        </authorList>
    </citation>
    <scope>NUCLEOTIDE SEQUENCE [LARGE SCALE GENOMIC DNA]</scope>
    <source>
        <strain evidence="1 2">KR1UV-12</strain>
    </source>
</reference>
<dbReference type="Pfam" id="PF05135">
    <property type="entry name" value="Phage_connect_1"/>
    <property type="match status" value="1"/>
</dbReference>
<dbReference type="NCBIfam" id="TIGR01560">
    <property type="entry name" value="put_DNA_pack"/>
    <property type="match status" value="1"/>
</dbReference>
<accession>A0ABT9EHT1</accession>
<dbReference type="InterPro" id="IPR021146">
    <property type="entry name" value="Phage_gp6-like_head-tail"/>
</dbReference>